<keyword evidence="1" id="KW-0812">Transmembrane</keyword>
<keyword evidence="1" id="KW-1133">Transmembrane helix</keyword>
<proteinExistence type="predicted"/>
<keyword evidence="4" id="KW-1185">Reference proteome</keyword>
<feature type="non-terminal residue" evidence="3">
    <location>
        <position position="112"/>
    </location>
</feature>
<dbReference type="InterPro" id="IPR000326">
    <property type="entry name" value="PAP2/HPO"/>
</dbReference>
<dbReference type="PANTHER" id="PTHR14969">
    <property type="entry name" value="SPHINGOSINE-1-PHOSPHATE PHOSPHOHYDROLASE"/>
    <property type="match status" value="1"/>
</dbReference>
<evidence type="ECO:0000259" key="2">
    <source>
        <dbReference type="Pfam" id="PF01569"/>
    </source>
</evidence>
<dbReference type="Proteomes" id="UP001597083">
    <property type="component" value="Unassembled WGS sequence"/>
</dbReference>
<dbReference type="PANTHER" id="PTHR14969:SF13">
    <property type="entry name" value="AT30094P"/>
    <property type="match status" value="1"/>
</dbReference>
<dbReference type="Gene3D" id="1.20.144.10">
    <property type="entry name" value="Phosphatidic acid phosphatase type 2/haloperoxidase"/>
    <property type="match status" value="1"/>
</dbReference>
<protein>
    <submittedName>
        <fullName evidence="3">Phosphatase PAP2 family protein</fullName>
    </submittedName>
</protein>
<dbReference type="EMBL" id="JBHTIR010001909">
    <property type="protein sequence ID" value="MFD0853131.1"/>
    <property type="molecule type" value="Genomic_DNA"/>
</dbReference>
<feature type="transmembrane region" description="Helical" evidence="1">
    <location>
        <begin position="7"/>
        <end position="27"/>
    </location>
</feature>
<sequence length="112" mass="12360">MLTATMQFLSVIGSAWVYIPLLVILYWCVDARLGARAAVALSLGSMINTWLKMVFAEPRPFWTDPSITGYEPRDTFGMPSGHAQNAIVMWGFLAAQTRRRLLWAGAAALIIG</sequence>
<name>A0ABW3CF03_9ACTN</name>
<keyword evidence="1" id="KW-0472">Membrane</keyword>
<reference evidence="4" key="1">
    <citation type="journal article" date="2019" name="Int. J. Syst. Evol. Microbiol.">
        <title>The Global Catalogue of Microorganisms (GCM) 10K type strain sequencing project: providing services to taxonomists for standard genome sequencing and annotation.</title>
        <authorList>
            <consortium name="The Broad Institute Genomics Platform"/>
            <consortium name="The Broad Institute Genome Sequencing Center for Infectious Disease"/>
            <person name="Wu L."/>
            <person name="Ma J."/>
        </authorList>
    </citation>
    <scope>NUCLEOTIDE SEQUENCE [LARGE SCALE GENOMIC DNA]</scope>
    <source>
        <strain evidence="4">JCM 31696</strain>
    </source>
</reference>
<dbReference type="Pfam" id="PF01569">
    <property type="entry name" value="PAP2"/>
    <property type="match status" value="1"/>
</dbReference>
<dbReference type="InterPro" id="IPR036938">
    <property type="entry name" value="PAP2/HPO_sf"/>
</dbReference>
<feature type="domain" description="Phosphatidic acid phosphatase type 2/haloperoxidase" evidence="2">
    <location>
        <begin position="36"/>
        <end position="100"/>
    </location>
</feature>
<dbReference type="SUPFAM" id="SSF48317">
    <property type="entry name" value="Acid phosphatase/Vanadium-dependent haloperoxidase"/>
    <property type="match status" value="1"/>
</dbReference>
<evidence type="ECO:0000313" key="4">
    <source>
        <dbReference type="Proteomes" id="UP001597083"/>
    </source>
</evidence>
<organism evidence="3 4">
    <name type="scientific">Actinomadura adrarensis</name>
    <dbReference type="NCBI Taxonomy" id="1819600"/>
    <lineage>
        <taxon>Bacteria</taxon>
        <taxon>Bacillati</taxon>
        <taxon>Actinomycetota</taxon>
        <taxon>Actinomycetes</taxon>
        <taxon>Streptosporangiales</taxon>
        <taxon>Thermomonosporaceae</taxon>
        <taxon>Actinomadura</taxon>
    </lineage>
</organism>
<evidence type="ECO:0000256" key="1">
    <source>
        <dbReference type="SAM" id="Phobius"/>
    </source>
</evidence>
<gene>
    <name evidence="3" type="ORF">ACFQ07_12900</name>
</gene>
<accession>A0ABW3CF03</accession>
<comment type="caution">
    <text evidence="3">The sequence shown here is derived from an EMBL/GenBank/DDBJ whole genome shotgun (WGS) entry which is preliminary data.</text>
</comment>
<evidence type="ECO:0000313" key="3">
    <source>
        <dbReference type="EMBL" id="MFD0853131.1"/>
    </source>
</evidence>